<proteinExistence type="predicted"/>
<protein>
    <submittedName>
        <fullName evidence="1">Uncharacterized protein</fullName>
    </submittedName>
</protein>
<accession>A0A2A6RGZ4</accession>
<sequence>MRWRWTGLLLAALFIGLSFEHHGWLALAVAAAALVGYYRLLPLYPLFALRSVTARWHRPDKPPLPALPELQQLPPHLDKVLWLPIPGHARLLAAAFREDAAGALAIIEQMRASPYPGYGPTVRRALPLIVADQLALVASAESLAALPSREAGLLPQLVPSFYQLDAEDGARLAGCNTSPRGR</sequence>
<dbReference type="Proteomes" id="UP000220527">
    <property type="component" value="Unassembled WGS sequence"/>
</dbReference>
<name>A0A2A6RGZ4_9CHLR</name>
<dbReference type="EMBL" id="NQWI01000081">
    <property type="protein sequence ID" value="PDW02211.1"/>
    <property type="molecule type" value="Genomic_DNA"/>
</dbReference>
<comment type="caution">
    <text evidence="1">The sequence shown here is derived from an EMBL/GenBank/DDBJ whole genome shotgun (WGS) entry which is preliminary data.</text>
</comment>
<gene>
    <name evidence="1" type="ORF">CJ255_15115</name>
</gene>
<reference evidence="2" key="1">
    <citation type="submission" date="2017-08" db="EMBL/GenBank/DDBJ databases">
        <authorList>
            <person name="Grouzdev D.S."/>
            <person name="Gaisin V.A."/>
            <person name="Rysina M.S."/>
            <person name="Gorlenko V.M."/>
        </authorList>
    </citation>
    <scope>NUCLEOTIDE SEQUENCE [LARGE SCALE GENOMIC DNA]</scope>
    <source>
        <strain evidence="2">Kir15-3F</strain>
    </source>
</reference>
<organism evidence="1 2">
    <name type="scientific">Candidatus Viridilinea mediisalina</name>
    <dbReference type="NCBI Taxonomy" id="2024553"/>
    <lineage>
        <taxon>Bacteria</taxon>
        <taxon>Bacillati</taxon>
        <taxon>Chloroflexota</taxon>
        <taxon>Chloroflexia</taxon>
        <taxon>Chloroflexales</taxon>
        <taxon>Chloroflexineae</taxon>
        <taxon>Oscillochloridaceae</taxon>
        <taxon>Candidatus Viridilinea</taxon>
    </lineage>
</organism>
<evidence type="ECO:0000313" key="1">
    <source>
        <dbReference type="EMBL" id="PDW02211.1"/>
    </source>
</evidence>
<dbReference type="AlphaFoldDB" id="A0A2A6RGZ4"/>
<keyword evidence="2" id="KW-1185">Reference proteome</keyword>
<evidence type="ECO:0000313" key="2">
    <source>
        <dbReference type="Proteomes" id="UP000220527"/>
    </source>
</evidence>
<dbReference type="OrthoDB" id="10015503at2"/>